<feature type="transmembrane region" description="Helical" evidence="6">
    <location>
        <begin position="86"/>
        <end position="103"/>
    </location>
</feature>
<evidence type="ECO:0000256" key="6">
    <source>
        <dbReference type="SAM" id="Phobius"/>
    </source>
</evidence>
<feature type="domain" description="EamA" evidence="7">
    <location>
        <begin position="163"/>
        <end position="291"/>
    </location>
</feature>
<dbReference type="SUPFAM" id="SSF103481">
    <property type="entry name" value="Multidrug resistance efflux transporter EmrE"/>
    <property type="match status" value="2"/>
</dbReference>
<evidence type="ECO:0000256" key="4">
    <source>
        <dbReference type="ARBA" id="ARBA00022989"/>
    </source>
</evidence>
<dbReference type="AlphaFoldDB" id="A0A967C7T2"/>
<feature type="transmembrane region" description="Helical" evidence="6">
    <location>
        <begin position="109"/>
        <end position="130"/>
    </location>
</feature>
<comment type="subcellular location">
    <subcellularLocation>
        <location evidence="1">Membrane</location>
        <topology evidence="1">Multi-pass membrane protein</topology>
    </subcellularLocation>
</comment>
<sequence length="313" mass="33229">MGDLSRAGLAAAWQRLSPNHRGALWMIAASAGFTVNSAFVKTLSSEGLDAFQIGFARALFSFAALVPFCYRAGIGVWRSKAPGLQAVRSISAGLAMVAGFYAVGQLPLAEFTALTFTLPLFVVLLAVLMLKEQVRWRRWLATLAGFAGVLIMVRPGAAAFDPAALVALASVLGIAVAVMLVKKLPAGESHVTMLIYFCLASIAITIGPAFYAWQWPTAFQWLLLAAVGFLGVGSQAMIIRAYRIGEASFVAPFDYLKLILAGAIGFLIFAEVPDFWTVAGAGLIVASTFYIARREAAQRAASAAPPAEKSLHP</sequence>
<dbReference type="EMBL" id="JAAQPH010000004">
    <property type="protein sequence ID" value="NIA68157.1"/>
    <property type="molecule type" value="Genomic_DNA"/>
</dbReference>
<keyword evidence="9" id="KW-1185">Reference proteome</keyword>
<evidence type="ECO:0000313" key="8">
    <source>
        <dbReference type="EMBL" id="NIA68157.1"/>
    </source>
</evidence>
<comment type="caution">
    <text evidence="8">The sequence shown here is derived from an EMBL/GenBank/DDBJ whole genome shotgun (WGS) entry which is preliminary data.</text>
</comment>
<dbReference type="Proteomes" id="UP000761264">
    <property type="component" value="Unassembled WGS sequence"/>
</dbReference>
<proteinExistence type="inferred from homology"/>
<dbReference type="InterPro" id="IPR037185">
    <property type="entry name" value="EmrE-like"/>
</dbReference>
<accession>A0A967C7T2</accession>
<gene>
    <name evidence="8" type="ORF">HBA54_06095</name>
</gene>
<dbReference type="PANTHER" id="PTHR22911:SF6">
    <property type="entry name" value="SOLUTE CARRIER FAMILY 35 MEMBER G1"/>
    <property type="match status" value="1"/>
</dbReference>
<evidence type="ECO:0000256" key="5">
    <source>
        <dbReference type="ARBA" id="ARBA00023136"/>
    </source>
</evidence>
<dbReference type="Pfam" id="PF00892">
    <property type="entry name" value="EamA"/>
    <property type="match status" value="2"/>
</dbReference>
<feature type="transmembrane region" description="Helical" evidence="6">
    <location>
        <begin position="219"/>
        <end position="242"/>
    </location>
</feature>
<dbReference type="GO" id="GO:0016020">
    <property type="term" value="C:membrane"/>
    <property type="evidence" value="ECO:0007669"/>
    <property type="project" value="UniProtKB-SubCell"/>
</dbReference>
<evidence type="ECO:0000256" key="1">
    <source>
        <dbReference type="ARBA" id="ARBA00004141"/>
    </source>
</evidence>
<name>A0A967C7T2_9PROT</name>
<feature type="transmembrane region" description="Helical" evidence="6">
    <location>
        <begin position="193"/>
        <end position="213"/>
    </location>
</feature>
<feature type="transmembrane region" description="Helical" evidence="6">
    <location>
        <begin position="55"/>
        <end position="74"/>
    </location>
</feature>
<feature type="transmembrane region" description="Helical" evidence="6">
    <location>
        <begin position="249"/>
        <end position="269"/>
    </location>
</feature>
<keyword evidence="3 6" id="KW-0812">Transmembrane</keyword>
<feature type="transmembrane region" description="Helical" evidence="6">
    <location>
        <begin position="23"/>
        <end position="43"/>
    </location>
</feature>
<feature type="transmembrane region" description="Helical" evidence="6">
    <location>
        <begin position="163"/>
        <end position="181"/>
    </location>
</feature>
<reference evidence="8" key="1">
    <citation type="submission" date="2020-03" db="EMBL/GenBank/DDBJ databases">
        <title>Genome of Pelagibius litoralis DSM 21314T.</title>
        <authorList>
            <person name="Wang G."/>
        </authorList>
    </citation>
    <scope>NUCLEOTIDE SEQUENCE</scope>
    <source>
        <strain evidence="8">DSM 21314</strain>
    </source>
</reference>
<protein>
    <submittedName>
        <fullName evidence="8">DMT family transporter</fullName>
    </submittedName>
</protein>
<evidence type="ECO:0000256" key="2">
    <source>
        <dbReference type="ARBA" id="ARBA00009853"/>
    </source>
</evidence>
<keyword evidence="4 6" id="KW-1133">Transmembrane helix</keyword>
<dbReference type="PANTHER" id="PTHR22911">
    <property type="entry name" value="ACYL-MALONYL CONDENSING ENZYME-RELATED"/>
    <property type="match status" value="1"/>
</dbReference>
<dbReference type="InterPro" id="IPR000620">
    <property type="entry name" value="EamA_dom"/>
</dbReference>
<feature type="transmembrane region" description="Helical" evidence="6">
    <location>
        <begin position="139"/>
        <end position="157"/>
    </location>
</feature>
<evidence type="ECO:0000259" key="7">
    <source>
        <dbReference type="Pfam" id="PF00892"/>
    </source>
</evidence>
<organism evidence="8 9">
    <name type="scientific">Pelagibius litoralis</name>
    <dbReference type="NCBI Taxonomy" id="374515"/>
    <lineage>
        <taxon>Bacteria</taxon>
        <taxon>Pseudomonadati</taxon>
        <taxon>Pseudomonadota</taxon>
        <taxon>Alphaproteobacteria</taxon>
        <taxon>Rhodospirillales</taxon>
        <taxon>Rhodovibrionaceae</taxon>
        <taxon>Pelagibius</taxon>
    </lineage>
</organism>
<feature type="transmembrane region" description="Helical" evidence="6">
    <location>
        <begin position="275"/>
        <end position="292"/>
    </location>
</feature>
<keyword evidence="5 6" id="KW-0472">Membrane</keyword>
<evidence type="ECO:0000256" key="3">
    <source>
        <dbReference type="ARBA" id="ARBA00022692"/>
    </source>
</evidence>
<evidence type="ECO:0000313" key="9">
    <source>
        <dbReference type="Proteomes" id="UP000761264"/>
    </source>
</evidence>
<feature type="domain" description="EamA" evidence="7">
    <location>
        <begin position="21"/>
        <end position="153"/>
    </location>
</feature>
<comment type="similarity">
    <text evidence="2">Belongs to the drug/metabolite transporter (DMT) superfamily. 10 TMS drug/metabolite exporter (DME) (TC 2.A.7.3) family.</text>
</comment>
<dbReference type="RefSeq" id="WP_167222476.1">
    <property type="nucleotide sequence ID" value="NZ_JAAQPH010000004.1"/>
</dbReference>